<sequence>MRATAAGNAGRAKAPAIEIGGPALPGAPAPRRLMVVFGDRQPVAAAPTLICHGAQKQGSSPRGRCLRTRPSSVSVDASGPGFNGKQLISEARHWRDNAHLKFRESVFRMSAARRAPRSRRYSGASQAGVRESAGDLPPCSGGGQGRQSGGRAGSGQRRPCSEMISPAVSWKGCRGLLNIKT</sequence>
<evidence type="ECO:0000313" key="1">
    <source>
        <dbReference type="EMBL" id="KAG0410526.1"/>
    </source>
</evidence>
<evidence type="ECO:0000313" key="2">
    <source>
        <dbReference type="Proteomes" id="UP000805193"/>
    </source>
</evidence>
<comment type="caution">
    <text evidence="1">The sequence shown here is derived from an EMBL/GenBank/DDBJ whole genome shotgun (WGS) entry which is preliminary data.</text>
</comment>
<dbReference type="Proteomes" id="UP000805193">
    <property type="component" value="Unassembled WGS sequence"/>
</dbReference>
<accession>A0AC60NTQ5</accession>
<protein>
    <submittedName>
        <fullName evidence="1">Uncharacterized protein</fullName>
    </submittedName>
</protein>
<gene>
    <name evidence="1" type="ORF">HPB47_012384</name>
</gene>
<name>A0AC60NTQ5_IXOPE</name>
<dbReference type="EMBL" id="JABSTQ010011516">
    <property type="protein sequence ID" value="KAG0410526.1"/>
    <property type="molecule type" value="Genomic_DNA"/>
</dbReference>
<reference evidence="1 2" key="1">
    <citation type="journal article" date="2020" name="Cell">
        <title>Large-Scale Comparative Analyses of Tick Genomes Elucidate Their Genetic Diversity and Vector Capacities.</title>
        <authorList>
            <consortium name="Tick Genome and Microbiome Consortium (TIGMIC)"/>
            <person name="Jia N."/>
            <person name="Wang J."/>
            <person name="Shi W."/>
            <person name="Du L."/>
            <person name="Sun Y."/>
            <person name="Zhan W."/>
            <person name="Jiang J.F."/>
            <person name="Wang Q."/>
            <person name="Zhang B."/>
            <person name="Ji P."/>
            <person name="Bell-Sakyi L."/>
            <person name="Cui X.M."/>
            <person name="Yuan T.T."/>
            <person name="Jiang B.G."/>
            <person name="Yang W.F."/>
            <person name="Lam T.T."/>
            <person name="Chang Q.C."/>
            <person name="Ding S.J."/>
            <person name="Wang X.J."/>
            <person name="Zhu J.G."/>
            <person name="Ruan X.D."/>
            <person name="Zhao L."/>
            <person name="Wei J.T."/>
            <person name="Ye R.Z."/>
            <person name="Que T.C."/>
            <person name="Du C.H."/>
            <person name="Zhou Y.H."/>
            <person name="Cheng J.X."/>
            <person name="Dai P.F."/>
            <person name="Guo W.B."/>
            <person name="Han X.H."/>
            <person name="Huang E.J."/>
            <person name="Li L.F."/>
            <person name="Wei W."/>
            <person name="Gao Y.C."/>
            <person name="Liu J.Z."/>
            <person name="Shao H.Z."/>
            <person name="Wang X."/>
            <person name="Wang C.C."/>
            <person name="Yang T.C."/>
            <person name="Huo Q.B."/>
            <person name="Li W."/>
            <person name="Chen H.Y."/>
            <person name="Chen S.E."/>
            <person name="Zhou L.G."/>
            <person name="Ni X.B."/>
            <person name="Tian J.H."/>
            <person name="Sheng Y."/>
            <person name="Liu T."/>
            <person name="Pan Y.S."/>
            <person name="Xia L.Y."/>
            <person name="Li J."/>
            <person name="Zhao F."/>
            <person name="Cao W.C."/>
        </authorList>
    </citation>
    <scope>NUCLEOTIDE SEQUENCE [LARGE SCALE GENOMIC DNA]</scope>
    <source>
        <strain evidence="1">Iper-2018</strain>
    </source>
</reference>
<organism evidence="1 2">
    <name type="scientific">Ixodes persulcatus</name>
    <name type="common">Taiga tick</name>
    <dbReference type="NCBI Taxonomy" id="34615"/>
    <lineage>
        <taxon>Eukaryota</taxon>
        <taxon>Metazoa</taxon>
        <taxon>Ecdysozoa</taxon>
        <taxon>Arthropoda</taxon>
        <taxon>Chelicerata</taxon>
        <taxon>Arachnida</taxon>
        <taxon>Acari</taxon>
        <taxon>Parasitiformes</taxon>
        <taxon>Ixodida</taxon>
        <taxon>Ixodoidea</taxon>
        <taxon>Ixodidae</taxon>
        <taxon>Ixodinae</taxon>
        <taxon>Ixodes</taxon>
    </lineage>
</organism>
<keyword evidence="2" id="KW-1185">Reference proteome</keyword>
<proteinExistence type="predicted"/>